<evidence type="ECO:0000313" key="2">
    <source>
        <dbReference type="EMBL" id="CEM25225.1"/>
    </source>
</evidence>
<protein>
    <submittedName>
        <fullName evidence="2">Uncharacterized protein</fullName>
    </submittedName>
</protein>
<organism evidence="2">
    <name type="scientific">Chromera velia CCMP2878</name>
    <dbReference type="NCBI Taxonomy" id="1169474"/>
    <lineage>
        <taxon>Eukaryota</taxon>
        <taxon>Sar</taxon>
        <taxon>Alveolata</taxon>
        <taxon>Colpodellida</taxon>
        <taxon>Chromeraceae</taxon>
        <taxon>Chromera</taxon>
    </lineage>
</organism>
<feature type="compositionally biased region" description="Acidic residues" evidence="1">
    <location>
        <begin position="1"/>
        <end position="12"/>
    </location>
</feature>
<evidence type="ECO:0000256" key="1">
    <source>
        <dbReference type="SAM" id="MobiDB-lite"/>
    </source>
</evidence>
<dbReference type="EMBL" id="CDMZ01000992">
    <property type="protein sequence ID" value="CEM25225.1"/>
    <property type="molecule type" value="Genomic_DNA"/>
</dbReference>
<gene>
    <name evidence="2" type="ORF">Cvel_4358</name>
</gene>
<reference evidence="2" key="1">
    <citation type="submission" date="2014-11" db="EMBL/GenBank/DDBJ databases">
        <authorList>
            <person name="Otto D Thomas"/>
            <person name="Naeem Raeece"/>
        </authorList>
    </citation>
    <scope>NUCLEOTIDE SEQUENCE</scope>
</reference>
<dbReference type="AlphaFoldDB" id="A0A0G4G983"/>
<feature type="region of interest" description="Disordered" evidence="1">
    <location>
        <begin position="1"/>
        <end position="44"/>
    </location>
</feature>
<dbReference type="VEuPathDB" id="CryptoDB:Cvel_4358"/>
<proteinExistence type="predicted"/>
<sequence>MIEMMEDVDDTSETGFKFNETSSYPSEEDVEMQAPDGEGPPSARVKPCCVIGSKHDVQDSSLVSKIVIDEQGTRQLYERAQLAPPDFKDGSLACFHGLLGDQEELMCFLESYLSVPRAAFDNLDPGLYAFRMAKAQDGWRALFTDEGGGESVLLIYWPHENAYTAPSESHPACTYWSGHATILMNSEECEQLKKENAGH</sequence>
<name>A0A0G4G983_9ALVE</name>
<accession>A0A0G4G983</accession>